<keyword evidence="3" id="KW-1185">Reference proteome</keyword>
<name>A0AAV1DVI9_OLDCO</name>
<gene>
    <name evidence="2" type="ORF">OLC1_LOCUS19209</name>
</gene>
<accession>A0AAV1DVI9</accession>
<dbReference type="EMBL" id="OX459124">
    <property type="protein sequence ID" value="CAI9111923.1"/>
    <property type="molecule type" value="Genomic_DNA"/>
</dbReference>
<dbReference type="Proteomes" id="UP001161247">
    <property type="component" value="Chromosome 7"/>
</dbReference>
<proteinExistence type="predicted"/>
<protein>
    <submittedName>
        <fullName evidence="2">OLC1v1012267C1</fullName>
    </submittedName>
</protein>
<feature type="region of interest" description="Disordered" evidence="1">
    <location>
        <begin position="70"/>
        <end position="102"/>
    </location>
</feature>
<evidence type="ECO:0000313" key="3">
    <source>
        <dbReference type="Proteomes" id="UP001161247"/>
    </source>
</evidence>
<evidence type="ECO:0000313" key="2">
    <source>
        <dbReference type="EMBL" id="CAI9111923.1"/>
    </source>
</evidence>
<organism evidence="2 3">
    <name type="scientific">Oldenlandia corymbosa var. corymbosa</name>
    <dbReference type="NCBI Taxonomy" id="529605"/>
    <lineage>
        <taxon>Eukaryota</taxon>
        <taxon>Viridiplantae</taxon>
        <taxon>Streptophyta</taxon>
        <taxon>Embryophyta</taxon>
        <taxon>Tracheophyta</taxon>
        <taxon>Spermatophyta</taxon>
        <taxon>Magnoliopsida</taxon>
        <taxon>eudicotyledons</taxon>
        <taxon>Gunneridae</taxon>
        <taxon>Pentapetalae</taxon>
        <taxon>asterids</taxon>
        <taxon>lamiids</taxon>
        <taxon>Gentianales</taxon>
        <taxon>Rubiaceae</taxon>
        <taxon>Rubioideae</taxon>
        <taxon>Spermacoceae</taxon>
        <taxon>Hedyotis-Oldenlandia complex</taxon>
        <taxon>Oldenlandia</taxon>
    </lineage>
</organism>
<sequence length="102" mass="11296">MVVLCHSMKLKEISTQMEDQRAVAATHTAQLNEIGAQLKSLAAEINQSNHIEMEASRDKLPIHFGQLPPDKAPILTSPARPSRELNLEINNPKPKYGQTSNL</sequence>
<dbReference type="AlphaFoldDB" id="A0AAV1DVI9"/>
<evidence type="ECO:0000256" key="1">
    <source>
        <dbReference type="SAM" id="MobiDB-lite"/>
    </source>
</evidence>
<reference evidence="2" key="1">
    <citation type="submission" date="2023-03" db="EMBL/GenBank/DDBJ databases">
        <authorList>
            <person name="Julca I."/>
        </authorList>
    </citation>
    <scope>NUCLEOTIDE SEQUENCE</scope>
</reference>